<evidence type="ECO:0000313" key="3">
    <source>
        <dbReference type="Ensembl" id="ENSORLP00015013737.1"/>
    </source>
</evidence>
<organism evidence="3 4">
    <name type="scientific">Oryzias latipes</name>
    <name type="common">Japanese rice fish</name>
    <name type="synonym">Japanese killifish</name>
    <dbReference type="NCBI Taxonomy" id="8090"/>
    <lineage>
        <taxon>Eukaryota</taxon>
        <taxon>Metazoa</taxon>
        <taxon>Chordata</taxon>
        <taxon>Craniata</taxon>
        <taxon>Vertebrata</taxon>
        <taxon>Euteleostomi</taxon>
        <taxon>Actinopterygii</taxon>
        <taxon>Neopterygii</taxon>
        <taxon>Teleostei</taxon>
        <taxon>Neoteleostei</taxon>
        <taxon>Acanthomorphata</taxon>
        <taxon>Ovalentaria</taxon>
        <taxon>Atherinomorphae</taxon>
        <taxon>Beloniformes</taxon>
        <taxon>Adrianichthyidae</taxon>
        <taxon>Oryziinae</taxon>
        <taxon>Oryzias</taxon>
    </lineage>
</organism>
<evidence type="ECO:0000256" key="1">
    <source>
        <dbReference type="ARBA" id="ARBA00022603"/>
    </source>
</evidence>
<reference evidence="3" key="4">
    <citation type="submission" date="2025-09" db="UniProtKB">
        <authorList>
            <consortium name="Ensembl"/>
        </authorList>
    </citation>
    <scope>IDENTIFICATION</scope>
    <source>
        <strain evidence="3">HSOK</strain>
    </source>
</reference>
<dbReference type="Pfam" id="PF10294">
    <property type="entry name" value="Methyltransf_16"/>
    <property type="match status" value="1"/>
</dbReference>
<dbReference type="GO" id="GO:0008168">
    <property type="term" value="F:methyltransferase activity"/>
    <property type="evidence" value="ECO:0007669"/>
    <property type="project" value="UniProtKB-KW"/>
</dbReference>
<reference evidence="3" key="3">
    <citation type="submission" date="2025-08" db="UniProtKB">
        <authorList>
            <consortium name="Ensembl"/>
        </authorList>
    </citation>
    <scope>IDENTIFICATION</scope>
    <source>
        <strain evidence="3">HSOK</strain>
    </source>
</reference>
<evidence type="ECO:0000313" key="4">
    <source>
        <dbReference type="Proteomes" id="UP000265200"/>
    </source>
</evidence>
<dbReference type="InterPro" id="IPR029063">
    <property type="entry name" value="SAM-dependent_MTases_sf"/>
</dbReference>
<dbReference type="Ensembl" id="ENSORLT00015021200.1">
    <property type="protein sequence ID" value="ENSORLP00015013737.1"/>
    <property type="gene ID" value="ENSORLG00015014622.1"/>
</dbReference>
<dbReference type="PANTHER" id="PTHR14614">
    <property type="entry name" value="HEPATOCELLULAR CARCINOMA-ASSOCIATED ANTIGEN"/>
    <property type="match status" value="1"/>
</dbReference>
<dbReference type="GeneID" id="101173534"/>
<evidence type="ECO:0000256" key="2">
    <source>
        <dbReference type="ARBA" id="ARBA00022691"/>
    </source>
</evidence>
<keyword evidence="1" id="KW-0489">Methyltransferase</keyword>
<keyword evidence="2" id="KW-0949">S-adenosyl-L-methionine</keyword>
<dbReference type="Gene3D" id="3.40.50.150">
    <property type="entry name" value="Vaccinia Virus protein VP39"/>
    <property type="match status" value="1"/>
</dbReference>
<keyword evidence="1" id="KW-0808">Transferase</keyword>
<dbReference type="CTD" id="403183"/>
<reference key="1">
    <citation type="journal article" date="2007" name="Nature">
        <title>The medaka draft genome and insights into vertebrate genome evolution.</title>
        <authorList>
            <person name="Kasahara M."/>
            <person name="Naruse K."/>
            <person name="Sasaki S."/>
            <person name="Nakatani Y."/>
            <person name="Qu W."/>
            <person name="Ahsan B."/>
            <person name="Yamada T."/>
            <person name="Nagayasu Y."/>
            <person name="Doi K."/>
            <person name="Kasai Y."/>
            <person name="Jindo T."/>
            <person name="Kobayashi D."/>
            <person name="Shimada A."/>
            <person name="Toyoda A."/>
            <person name="Kuroki Y."/>
            <person name="Fujiyama A."/>
            <person name="Sasaki T."/>
            <person name="Shimizu A."/>
            <person name="Asakawa S."/>
            <person name="Shimizu N."/>
            <person name="Hashimoto S."/>
            <person name="Yang J."/>
            <person name="Lee Y."/>
            <person name="Matsushima K."/>
            <person name="Sugano S."/>
            <person name="Sakaizumi M."/>
            <person name="Narita T."/>
            <person name="Ohishi K."/>
            <person name="Haga S."/>
            <person name="Ohta F."/>
            <person name="Nomoto H."/>
            <person name="Nogata K."/>
            <person name="Morishita T."/>
            <person name="Endo T."/>
            <person name="Shin-I T."/>
            <person name="Takeda H."/>
            <person name="Morishita S."/>
            <person name="Kohara Y."/>
        </authorList>
    </citation>
    <scope>NUCLEOTIDE SEQUENCE [LARGE SCALE GENOMIC DNA]</scope>
    <source>
        <strain>Hd-rR</strain>
    </source>
</reference>
<dbReference type="SUPFAM" id="SSF53335">
    <property type="entry name" value="S-adenosyl-L-methionine-dependent methyltransferases"/>
    <property type="match status" value="1"/>
</dbReference>
<protein>
    <submittedName>
        <fullName evidence="3">Methyltransferase like 21C</fullName>
    </submittedName>
</protein>
<dbReference type="CDD" id="cd02440">
    <property type="entry name" value="AdoMet_MTases"/>
    <property type="match status" value="1"/>
</dbReference>
<dbReference type="Proteomes" id="UP000265200">
    <property type="component" value="Chromosome 3"/>
</dbReference>
<sequence length="243" mass="28425">METEQCKATEDFNTKQQVDDAELANAIMSRRFQPKFFSSETWEGYNFSDLKIRLKESTEVYGAVLWPSAMVLCHFLETNRDKYNLVDKNVIELGAGTGLVTIVSSLLGAKVTSTDLPDVLGNLQYNVTHNTKGRCKYTPLVTELMWGQNLDQRFPRASHCFDYILAADVVYHHPYLEELMDTFDYLCQENTQILWAMRFRLDPENSFVDRFQKRFHLEELYDLPSLNIKLFRAWRRCKWTSDS</sequence>
<accession>A0A3P9I1B5</accession>
<reference evidence="3 4" key="2">
    <citation type="submission" date="2017-04" db="EMBL/GenBank/DDBJ databases">
        <title>CpG methylation of centromeres and impact of large insertions on vertebrate speciation.</title>
        <authorList>
            <person name="Ichikawa K."/>
            <person name="Yoshimura J."/>
            <person name="Morishita S."/>
        </authorList>
    </citation>
    <scope>NUCLEOTIDE SEQUENCE</scope>
    <source>
        <strain evidence="3 4">HSOK</strain>
    </source>
</reference>
<name>A0A3P9I1B5_ORYLA</name>
<dbReference type="InterPro" id="IPR019410">
    <property type="entry name" value="Methyltransf_16"/>
</dbReference>
<dbReference type="GO" id="GO:0032259">
    <property type="term" value="P:methylation"/>
    <property type="evidence" value="ECO:0007669"/>
    <property type="project" value="UniProtKB-KW"/>
</dbReference>
<dbReference type="PANTHER" id="PTHR14614:SF1">
    <property type="entry name" value="METHYLTRANSFERASE-LIKE PROTEIN 21E PSEUDOGENE-RELATED"/>
    <property type="match status" value="1"/>
</dbReference>
<dbReference type="AlphaFoldDB" id="A0A3P9I1B5"/>
<dbReference type="RefSeq" id="XP_023809164.1">
    <property type="nucleotide sequence ID" value="XM_023953396.1"/>
</dbReference>
<proteinExistence type="predicted"/>
<dbReference type="OrthoDB" id="413520at2759"/>
<dbReference type="KEGG" id="ola:101173534"/>